<evidence type="ECO:0000313" key="3">
    <source>
        <dbReference type="Proteomes" id="UP000215914"/>
    </source>
</evidence>
<keyword evidence="1" id="KW-0472">Membrane</keyword>
<evidence type="ECO:0000256" key="1">
    <source>
        <dbReference type="SAM" id="Phobius"/>
    </source>
</evidence>
<protein>
    <submittedName>
        <fullName evidence="2">Uncharacterized protein</fullName>
    </submittedName>
</protein>
<dbReference type="EMBL" id="MNCJ02000330">
    <property type="protein sequence ID" value="KAF5763170.1"/>
    <property type="molecule type" value="Genomic_DNA"/>
</dbReference>
<reference evidence="2" key="1">
    <citation type="journal article" date="2017" name="Nature">
        <title>The sunflower genome provides insights into oil metabolism, flowering and Asterid evolution.</title>
        <authorList>
            <person name="Badouin H."/>
            <person name="Gouzy J."/>
            <person name="Grassa C.J."/>
            <person name="Murat F."/>
            <person name="Staton S.E."/>
            <person name="Cottret L."/>
            <person name="Lelandais-Briere C."/>
            <person name="Owens G.L."/>
            <person name="Carrere S."/>
            <person name="Mayjonade B."/>
            <person name="Legrand L."/>
            <person name="Gill N."/>
            <person name="Kane N.C."/>
            <person name="Bowers J.E."/>
            <person name="Hubner S."/>
            <person name="Bellec A."/>
            <person name="Berard A."/>
            <person name="Berges H."/>
            <person name="Blanchet N."/>
            <person name="Boniface M.C."/>
            <person name="Brunel D."/>
            <person name="Catrice O."/>
            <person name="Chaidir N."/>
            <person name="Claudel C."/>
            <person name="Donnadieu C."/>
            <person name="Faraut T."/>
            <person name="Fievet G."/>
            <person name="Helmstetter N."/>
            <person name="King M."/>
            <person name="Knapp S.J."/>
            <person name="Lai Z."/>
            <person name="Le Paslier M.C."/>
            <person name="Lippi Y."/>
            <person name="Lorenzon L."/>
            <person name="Mandel J.R."/>
            <person name="Marage G."/>
            <person name="Marchand G."/>
            <person name="Marquand E."/>
            <person name="Bret-Mestries E."/>
            <person name="Morien E."/>
            <person name="Nambeesan S."/>
            <person name="Nguyen T."/>
            <person name="Pegot-Espagnet P."/>
            <person name="Pouilly N."/>
            <person name="Raftis F."/>
            <person name="Sallet E."/>
            <person name="Schiex T."/>
            <person name="Thomas J."/>
            <person name="Vandecasteele C."/>
            <person name="Vares D."/>
            <person name="Vear F."/>
            <person name="Vautrin S."/>
            <person name="Crespi M."/>
            <person name="Mangin B."/>
            <person name="Burke J.M."/>
            <person name="Salse J."/>
            <person name="Munos S."/>
            <person name="Vincourt P."/>
            <person name="Rieseberg L.H."/>
            <person name="Langlade N.B."/>
        </authorList>
    </citation>
    <scope>NUCLEOTIDE SEQUENCE</scope>
    <source>
        <tissue evidence="2">Leaves</tissue>
    </source>
</reference>
<evidence type="ECO:0000313" key="2">
    <source>
        <dbReference type="EMBL" id="KAF5763170.1"/>
    </source>
</evidence>
<dbReference type="Gramene" id="mRNA:HanXRQr2_Chr15g0677191">
    <property type="protein sequence ID" value="CDS:HanXRQr2_Chr15g0677191.1"/>
    <property type="gene ID" value="HanXRQr2_Chr15g0677191"/>
</dbReference>
<accession>A0A9K3DX65</accession>
<comment type="caution">
    <text evidence="2">The sequence shown here is derived from an EMBL/GenBank/DDBJ whole genome shotgun (WGS) entry which is preliminary data.</text>
</comment>
<name>A0A9K3DX65_HELAN</name>
<sequence length="54" mass="6428">MKGNTYNRTCYNWNFKTYKRKKYMGFSCLKGLLKANLNVFIIHVVINNILLLLL</sequence>
<proteinExistence type="predicted"/>
<organism evidence="2 3">
    <name type="scientific">Helianthus annuus</name>
    <name type="common">Common sunflower</name>
    <dbReference type="NCBI Taxonomy" id="4232"/>
    <lineage>
        <taxon>Eukaryota</taxon>
        <taxon>Viridiplantae</taxon>
        <taxon>Streptophyta</taxon>
        <taxon>Embryophyta</taxon>
        <taxon>Tracheophyta</taxon>
        <taxon>Spermatophyta</taxon>
        <taxon>Magnoliopsida</taxon>
        <taxon>eudicotyledons</taxon>
        <taxon>Gunneridae</taxon>
        <taxon>Pentapetalae</taxon>
        <taxon>asterids</taxon>
        <taxon>campanulids</taxon>
        <taxon>Asterales</taxon>
        <taxon>Asteraceae</taxon>
        <taxon>Asteroideae</taxon>
        <taxon>Heliantheae alliance</taxon>
        <taxon>Heliantheae</taxon>
        <taxon>Helianthus</taxon>
    </lineage>
</organism>
<feature type="transmembrane region" description="Helical" evidence="1">
    <location>
        <begin position="31"/>
        <end position="53"/>
    </location>
</feature>
<reference evidence="2" key="2">
    <citation type="submission" date="2020-06" db="EMBL/GenBank/DDBJ databases">
        <title>Helianthus annuus Genome sequencing and assembly Release 2.</title>
        <authorList>
            <person name="Gouzy J."/>
            <person name="Langlade N."/>
            <person name="Munos S."/>
        </authorList>
    </citation>
    <scope>NUCLEOTIDE SEQUENCE</scope>
    <source>
        <tissue evidence="2">Leaves</tissue>
    </source>
</reference>
<keyword evidence="3" id="KW-1185">Reference proteome</keyword>
<keyword evidence="1" id="KW-0812">Transmembrane</keyword>
<dbReference type="AlphaFoldDB" id="A0A9K3DX65"/>
<keyword evidence="1" id="KW-1133">Transmembrane helix</keyword>
<dbReference type="Proteomes" id="UP000215914">
    <property type="component" value="Unassembled WGS sequence"/>
</dbReference>
<gene>
    <name evidence="2" type="ORF">HanXRQr2_Chr15g0677191</name>
</gene>